<gene>
    <name evidence="2" type="ORF">clem_04470</name>
</gene>
<feature type="transmembrane region" description="Helical" evidence="1">
    <location>
        <begin position="6"/>
        <end position="23"/>
    </location>
</feature>
<reference evidence="3" key="1">
    <citation type="submission" date="2016-07" db="EMBL/GenBank/DDBJ databases">
        <authorList>
            <person name="Florea S."/>
            <person name="Webb J.S."/>
            <person name="Jaromczyk J."/>
            <person name="Schardl C.L."/>
        </authorList>
    </citation>
    <scope>NUCLEOTIDE SEQUENCE [LARGE SCALE GENOMIC DNA]</scope>
    <source>
        <strain evidence="3">CDC-D5610</strain>
    </source>
</reference>
<evidence type="ECO:0000313" key="3">
    <source>
        <dbReference type="Proteomes" id="UP000201728"/>
    </source>
</evidence>
<proteinExistence type="predicted"/>
<evidence type="ECO:0000313" key="2">
    <source>
        <dbReference type="EMBL" id="ASQ45452.1"/>
    </source>
</evidence>
<dbReference type="Proteomes" id="UP000201728">
    <property type="component" value="Chromosome"/>
</dbReference>
<protein>
    <submittedName>
        <fullName evidence="2">Uncharacterized protein</fullName>
    </submittedName>
</protein>
<dbReference type="AlphaFoldDB" id="A0A222P0U4"/>
<keyword evidence="1" id="KW-1133">Transmembrane helix</keyword>
<evidence type="ECO:0000256" key="1">
    <source>
        <dbReference type="SAM" id="Phobius"/>
    </source>
</evidence>
<dbReference type="KEGG" id="lcd:clem_04470"/>
<keyword evidence="1" id="KW-0472">Membrane</keyword>
<keyword evidence="3" id="KW-1185">Reference proteome</keyword>
<sequence>MISLFSYILGGVFFFIAAGILEFQMRLNYEYHATLPEMPFLQIKVSVKKNQQLISIFSSCKKDEKLQQYIAYSYSLK</sequence>
<accession>A0A222P0U4</accession>
<dbReference type="EMBL" id="CP016397">
    <property type="protein sequence ID" value="ASQ45452.1"/>
    <property type="molecule type" value="Genomic_DNA"/>
</dbReference>
<name>A0A222P0U4_9GAMM</name>
<organism evidence="2 3">
    <name type="scientific">Legionella clemsonensis</name>
    <dbReference type="NCBI Taxonomy" id="1867846"/>
    <lineage>
        <taxon>Bacteria</taxon>
        <taxon>Pseudomonadati</taxon>
        <taxon>Pseudomonadota</taxon>
        <taxon>Gammaproteobacteria</taxon>
        <taxon>Legionellales</taxon>
        <taxon>Legionellaceae</taxon>
        <taxon>Legionella</taxon>
    </lineage>
</organism>
<keyword evidence="1" id="KW-0812">Transmembrane</keyword>